<keyword evidence="7" id="KW-0812">Transmembrane</keyword>
<feature type="transmembrane region" description="Helical" evidence="7">
    <location>
        <begin position="334"/>
        <end position="353"/>
    </location>
</feature>
<dbReference type="InterPro" id="IPR017896">
    <property type="entry name" value="4Fe4S_Fe-S-bd"/>
</dbReference>
<evidence type="ECO:0000256" key="1">
    <source>
        <dbReference type="ARBA" id="ARBA00022448"/>
    </source>
</evidence>
<dbReference type="InterPro" id="IPR013783">
    <property type="entry name" value="Ig-like_fold"/>
</dbReference>
<dbReference type="EMBL" id="JAPUBN010000006">
    <property type="protein sequence ID" value="MCZ2720316.1"/>
    <property type="molecule type" value="Genomic_DNA"/>
</dbReference>
<dbReference type="Proteomes" id="UP001149719">
    <property type="component" value="Unassembled WGS sequence"/>
</dbReference>
<keyword evidence="4" id="KW-0249">Electron transport</keyword>
<reference evidence="9" key="1">
    <citation type="submission" date="2022-12" db="EMBL/GenBank/DDBJ databases">
        <title>Marinomonas 15G1-11 sp. nov, isolated from marine algae.</title>
        <authorList>
            <person name="Butt M."/>
            <person name="Choi D.G."/>
            <person name="Kim J.M."/>
            <person name="Lee J.K."/>
            <person name="Baek J.H."/>
            <person name="Jeon C.O."/>
        </authorList>
    </citation>
    <scope>NUCLEOTIDE SEQUENCE</scope>
    <source>
        <strain evidence="9">15G1-11</strain>
    </source>
</reference>
<dbReference type="PROSITE" id="PS00198">
    <property type="entry name" value="4FE4S_FER_1"/>
    <property type="match status" value="1"/>
</dbReference>
<keyword evidence="3" id="KW-0479">Metal-binding</keyword>
<dbReference type="Gene3D" id="1.10.1060.10">
    <property type="entry name" value="Alpha-helical ferredoxin"/>
    <property type="match status" value="1"/>
</dbReference>
<dbReference type="InterPro" id="IPR014116">
    <property type="entry name" value="Cyt_c_oxidase_cbb3_FixG"/>
</dbReference>
<comment type="caution">
    <text evidence="9">The sequence shown here is derived from an EMBL/GenBank/DDBJ whole genome shotgun (WGS) entry which is preliminary data.</text>
</comment>
<dbReference type="Gene3D" id="2.60.40.10">
    <property type="entry name" value="Immunoglobulins"/>
    <property type="match status" value="1"/>
</dbReference>
<dbReference type="InterPro" id="IPR032879">
    <property type="entry name" value="FixG_C"/>
</dbReference>
<organism evidence="9 10">
    <name type="scientific">Marinomonas phaeophyticola</name>
    <dbReference type="NCBI Taxonomy" id="3004091"/>
    <lineage>
        <taxon>Bacteria</taxon>
        <taxon>Pseudomonadati</taxon>
        <taxon>Pseudomonadota</taxon>
        <taxon>Gammaproteobacteria</taxon>
        <taxon>Oceanospirillales</taxon>
        <taxon>Oceanospirillaceae</taxon>
        <taxon>Marinomonas</taxon>
    </lineage>
</organism>
<proteinExistence type="predicted"/>
<sequence length="469" mass="53966">MSNQIPLKNIEPETVEYDLYQKRKKIYTRRISGFFQSIRTKMLWVLMLGYFLTPWINFHDRQGVFFDLPSRQFHIFGVTFWPQDFVLLAGLLIISAFALFLLTTLFGRVWCGYTCPQTVWTMIFMWIEEKTEGSRNQRIKLDKEPMSKSKFYKKFSKHSLWILFSWLTGLTFVGYFTPVRELAIEFFTFDANLWAYFWIAFFTGATYLFAGWMREQVCTFMCPYSRFQSVMFDNNTLVISYDAARGEGRGARKKGVNPKDVGLGDCIDCNQCVHVCPAGIDIRDGLQYECIGCALCVDACDDVMDKMGYARGLVSYTTENRLEGKKTTIMRPKAIGYGIAVLVMIIAFSFFVGDREPLGLDVLKDRNRLYNQTPSGMIENIYTVKIINMDQSKHTFILSVEGLDQLNMIGRKKFVVNSGEVRAIPLSIQVPPHVIQEQKNTISFTVKSIDPSYEASKTTESRFIGPVTK</sequence>
<feature type="transmembrane region" description="Helical" evidence="7">
    <location>
        <begin position="160"/>
        <end position="178"/>
    </location>
</feature>
<evidence type="ECO:0000256" key="7">
    <source>
        <dbReference type="SAM" id="Phobius"/>
    </source>
</evidence>
<feature type="transmembrane region" description="Helical" evidence="7">
    <location>
        <begin position="193"/>
        <end position="212"/>
    </location>
</feature>
<evidence type="ECO:0000256" key="5">
    <source>
        <dbReference type="ARBA" id="ARBA00023004"/>
    </source>
</evidence>
<dbReference type="Pfam" id="PF12801">
    <property type="entry name" value="Fer4_5"/>
    <property type="match status" value="1"/>
</dbReference>
<keyword evidence="1" id="KW-0813">Transport</keyword>
<dbReference type="InterPro" id="IPR017900">
    <property type="entry name" value="4Fe4S_Fe_S_CS"/>
</dbReference>
<dbReference type="PANTHER" id="PTHR30176">
    <property type="entry name" value="FERREDOXIN-TYPE PROTEIN NAPH"/>
    <property type="match status" value="1"/>
</dbReference>
<accession>A0ABT4JPV0</accession>
<feature type="transmembrane region" description="Helical" evidence="7">
    <location>
        <begin position="85"/>
        <end position="106"/>
    </location>
</feature>
<evidence type="ECO:0000256" key="4">
    <source>
        <dbReference type="ARBA" id="ARBA00022982"/>
    </source>
</evidence>
<dbReference type="PANTHER" id="PTHR30176:SF3">
    <property type="entry name" value="FERREDOXIN-TYPE PROTEIN NAPH"/>
    <property type="match status" value="1"/>
</dbReference>
<name>A0ABT4JPV0_9GAMM</name>
<gene>
    <name evidence="9" type="primary">ccoG</name>
    <name evidence="9" type="ORF">O1D97_01315</name>
</gene>
<evidence type="ECO:0000313" key="9">
    <source>
        <dbReference type="EMBL" id="MCZ2720316.1"/>
    </source>
</evidence>
<keyword evidence="7" id="KW-1133">Transmembrane helix</keyword>
<keyword evidence="5" id="KW-0408">Iron</keyword>
<dbReference type="Pfam" id="PF11614">
    <property type="entry name" value="FixG_C"/>
    <property type="match status" value="1"/>
</dbReference>
<dbReference type="Pfam" id="PF13746">
    <property type="entry name" value="Fer4_18"/>
    <property type="match status" value="1"/>
</dbReference>
<protein>
    <submittedName>
        <fullName evidence="9">Cytochrome c oxidase accessory protein CcoG</fullName>
    </submittedName>
</protein>
<keyword evidence="7" id="KW-0472">Membrane</keyword>
<dbReference type="InterPro" id="IPR009051">
    <property type="entry name" value="Helical_ferredxn"/>
</dbReference>
<feature type="transmembrane region" description="Helical" evidence="7">
    <location>
        <begin position="31"/>
        <end position="52"/>
    </location>
</feature>
<evidence type="ECO:0000256" key="2">
    <source>
        <dbReference type="ARBA" id="ARBA00022485"/>
    </source>
</evidence>
<dbReference type="PROSITE" id="PS51379">
    <property type="entry name" value="4FE4S_FER_2"/>
    <property type="match status" value="1"/>
</dbReference>
<keyword evidence="6" id="KW-0411">Iron-sulfur</keyword>
<keyword evidence="2" id="KW-0004">4Fe-4S</keyword>
<evidence type="ECO:0000256" key="6">
    <source>
        <dbReference type="ARBA" id="ARBA00023014"/>
    </source>
</evidence>
<keyword evidence="10" id="KW-1185">Reference proteome</keyword>
<dbReference type="InterPro" id="IPR051684">
    <property type="entry name" value="Electron_Trans/Redox"/>
</dbReference>
<evidence type="ECO:0000259" key="8">
    <source>
        <dbReference type="PROSITE" id="PS51379"/>
    </source>
</evidence>
<dbReference type="RefSeq" id="WP_269122111.1">
    <property type="nucleotide sequence ID" value="NZ_JAPUBN010000006.1"/>
</dbReference>
<evidence type="ECO:0000313" key="10">
    <source>
        <dbReference type="Proteomes" id="UP001149719"/>
    </source>
</evidence>
<dbReference type="NCBIfam" id="TIGR02745">
    <property type="entry name" value="ccoG_rdxA_fixG"/>
    <property type="match status" value="1"/>
</dbReference>
<dbReference type="SUPFAM" id="SSF54862">
    <property type="entry name" value="4Fe-4S ferredoxins"/>
    <property type="match status" value="1"/>
</dbReference>
<feature type="domain" description="4Fe-4S ferredoxin-type" evidence="8">
    <location>
        <begin position="257"/>
        <end position="285"/>
    </location>
</feature>
<evidence type="ECO:0000256" key="3">
    <source>
        <dbReference type="ARBA" id="ARBA00022723"/>
    </source>
</evidence>